<comment type="caution">
    <text evidence="4">Lacks conserved residue(s) required for the propagation of feature annotation.</text>
</comment>
<evidence type="ECO:0000313" key="6">
    <source>
        <dbReference type="EMBL" id="MBB3763616.1"/>
    </source>
</evidence>
<keyword evidence="7" id="KW-1185">Reference proteome</keyword>
<dbReference type="RefSeq" id="WP_183932944.1">
    <property type="nucleotide sequence ID" value="NZ_JACICF010000001.1"/>
</dbReference>
<feature type="binding site" evidence="4">
    <location>
        <begin position="16"/>
        <end position="18"/>
    </location>
    <ligand>
        <name>N(1)-(5-phospho-beta-D-ribosyl)glycinamide</name>
        <dbReference type="ChEBI" id="CHEBI:143788"/>
    </ligand>
</feature>
<comment type="catalytic activity">
    <reaction evidence="4">
        <text>N(1)-(5-phospho-beta-D-ribosyl)glycinamide + (6R)-10-formyltetrahydrofolate = N(2)-formyl-N(1)-(5-phospho-beta-D-ribosyl)glycinamide + (6S)-5,6,7,8-tetrahydrofolate + H(+)</text>
        <dbReference type="Rhea" id="RHEA:15053"/>
        <dbReference type="ChEBI" id="CHEBI:15378"/>
        <dbReference type="ChEBI" id="CHEBI:57453"/>
        <dbReference type="ChEBI" id="CHEBI:143788"/>
        <dbReference type="ChEBI" id="CHEBI:147286"/>
        <dbReference type="ChEBI" id="CHEBI:195366"/>
        <dbReference type="EC" id="2.1.2.2"/>
    </reaction>
</comment>
<accession>A0A839YX51</accession>
<comment type="similarity">
    <text evidence="4">Belongs to the GART family.</text>
</comment>
<evidence type="ECO:0000256" key="1">
    <source>
        <dbReference type="ARBA" id="ARBA00005054"/>
    </source>
</evidence>
<dbReference type="SUPFAM" id="SSF53328">
    <property type="entry name" value="Formyltransferase"/>
    <property type="match status" value="1"/>
</dbReference>
<dbReference type="GO" id="GO:0006189">
    <property type="term" value="P:'de novo' IMP biosynthetic process"/>
    <property type="evidence" value="ECO:0007669"/>
    <property type="project" value="UniProtKB-UniRule"/>
</dbReference>
<dbReference type="Proteomes" id="UP000578569">
    <property type="component" value="Unassembled WGS sequence"/>
</dbReference>
<dbReference type="UniPathway" id="UPA00074">
    <property type="reaction ID" value="UER00126"/>
</dbReference>
<gene>
    <name evidence="4" type="primary">purN</name>
    <name evidence="6" type="ORF">FHS50_000639</name>
</gene>
<dbReference type="PANTHER" id="PTHR43369">
    <property type="entry name" value="PHOSPHORIBOSYLGLYCINAMIDE FORMYLTRANSFERASE"/>
    <property type="match status" value="1"/>
</dbReference>
<dbReference type="InterPro" id="IPR004607">
    <property type="entry name" value="GART"/>
</dbReference>
<dbReference type="EC" id="2.1.2.2" evidence="4"/>
<sequence length="314" mass="34725">MTARRTRLAILISGRGSNMAALVYASRADDCPYEPVLVTGNKPDAPGLYLAEAEGVATARLDGKSAAFWDDLDKALRDHEVEMIALAGFMRIIPDQFIARWTGQIVNIHPSLLPKYKGIGTHKAAIEAGDTVTGATVHLVIPELDSGEILGQVEVAIMHGDTPDTLADRVLIAEHQLYPQVLSRYLGRKSDPEWLLDKVRSLALALDESEEKLSHGTPGFRIAKGKFFAYFSRDNYGEGPALMVKACGEDEQAALIEQDDRLYFRPKYLGPSGWVGIRLGSSTDWRHIAEWLERSWLECAPPRLSRMHKAAAQF</sequence>
<evidence type="ECO:0000259" key="5">
    <source>
        <dbReference type="Pfam" id="PF00551"/>
    </source>
</evidence>
<feature type="binding site" evidence="4">
    <location>
        <begin position="90"/>
        <end position="93"/>
    </location>
    <ligand>
        <name>(6R)-10-formyltetrahydrofolate</name>
        <dbReference type="ChEBI" id="CHEBI:195366"/>
    </ligand>
</feature>
<evidence type="ECO:0000313" key="7">
    <source>
        <dbReference type="Proteomes" id="UP000578569"/>
    </source>
</evidence>
<feature type="active site" description="Proton donor" evidence="4">
    <location>
        <position position="109"/>
    </location>
</feature>
<dbReference type="SUPFAM" id="SSF142906">
    <property type="entry name" value="YjbR-like"/>
    <property type="match status" value="1"/>
</dbReference>
<dbReference type="InterPro" id="IPR036477">
    <property type="entry name" value="Formyl_transf_N_sf"/>
</dbReference>
<keyword evidence="3 4" id="KW-0658">Purine biosynthesis</keyword>
<dbReference type="GO" id="GO:0005829">
    <property type="term" value="C:cytosol"/>
    <property type="evidence" value="ECO:0007669"/>
    <property type="project" value="TreeGrafter"/>
</dbReference>
<dbReference type="AlphaFoldDB" id="A0A839YX51"/>
<dbReference type="Pfam" id="PF00551">
    <property type="entry name" value="Formyl_trans_N"/>
    <property type="match status" value="1"/>
</dbReference>
<keyword evidence="2 4" id="KW-0808">Transferase</keyword>
<organism evidence="6 7">
    <name type="scientific">Sphingomicrobium lutaoense</name>
    <dbReference type="NCBI Taxonomy" id="515949"/>
    <lineage>
        <taxon>Bacteria</taxon>
        <taxon>Pseudomonadati</taxon>
        <taxon>Pseudomonadota</taxon>
        <taxon>Alphaproteobacteria</taxon>
        <taxon>Sphingomonadales</taxon>
        <taxon>Sphingomonadaceae</taxon>
        <taxon>Sphingomicrobium</taxon>
    </lineage>
</organism>
<dbReference type="GO" id="GO:0004644">
    <property type="term" value="F:phosphoribosylglycinamide formyltransferase activity"/>
    <property type="evidence" value="ECO:0007669"/>
    <property type="project" value="UniProtKB-UniRule"/>
</dbReference>
<dbReference type="InterPro" id="IPR038056">
    <property type="entry name" value="YjbR-like_sf"/>
</dbReference>
<dbReference type="HAMAP" id="MF_01930">
    <property type="entry name" value="PurN"/>
    <property type="match status" value="1"/>
</dbReference>
<feature type="domain" description="Formyl transferase N-terminal" evidence="5">
    <location>
        <begin position="7"/>
        <end position="182"/>
    </location>
</feature>
<evidence type="ECO:0000256" key="2">
    <source>
        <dbReference type="ARBA" id="ARBA00022679"/>
    </source>
</evidence>
<comment type="function">
    <text evidence="4">Catalyzes the transfer of a formyl group from 10-formyltetrahydrofolate to 5-phospho-ribosyl-glycinamide (GAR), producing 5-phospho-ribosyl-N-formylglycinamide (FGAR) and tetrahydrofolate.</text>
</comment>
<dbReference type="Gene3D" id="3.40.50.170">
    <property type="entry name" value="Formyl transferase, N-terminal domain"/>
    <property type="match status" value="1"/>
</dbReference>
<dbReference type="InterPro" id="IPR058532">
    <property type="entry name" value="YjbR/MT2646/Rv2570-like"/>
</dbReference>
<dbReference type="EMBL" id="JACICF010000001">
    <property type="protein sequence ID" value="MBB3763616.1"/>
    <property type="molecule type" value="Genomic_DNA"/>
</dbReference>
<dbReference type="Gene3D" id="3.90.1150.30">
    <property type="match status" value="1"/>
</dbReference>
<comment type="pathway">
    <text evidence="1 4">Purine metabolism; IMP biosynthesis via de novo pathway; N(2)-formyl-N(1)-(5-phospho-D-ribosyl)glycinamide from N(1)-(5-phospho-D-ribosyl)glycinamide (10-formyl THF route): step 1/1.</text>
</comment>
<name>A0A839YX51_9SPHN</name>
<feature type="site" description="Raises pKa of active site His" evidence="4">
    <location>
        <position position="145"/>
    </location>
</feature>
<dbReference type="NCBIfam" id="TIGR00639">
    <property type="entry name" value="PurN"/>
    <property type="match status" value="1"/>
</dbReference>
<protein>
    <recommendedName>
        <fullName evidence="4">Phosphoribosylglycinamide formyltransferase</fullName>
        <ecNumber evidence="4">2.1.2.2</ecNumber>
    </recommendedName>
    <alternativeName>
        <fullName evidence="4">5'-phosphoribosylglycinamide transformylase</fullName>
    </alternativeName>
    <alternativeName>
        <fullName evidence="4">GAR transformylase</fullName>
        <shortName evidence="4">GART</shortName>
    </alternativeName>
</protein>
<dbReference type="CDD" id="cd08645">
    <property type="entry name" value="FMT_core_GART"/>
    <property type="match status" value="1"/>
</dbReference>
<evidence type="ECO:0000256" key="3">
    <source>
        <dbReference type="ARBA" id="ARBA00022755"/>
    </source>
</evidence>
<evidence type="ECO:0000256" key="4">
    <source>
        <dbReference type="HAMAP-Rule" id="MF_01930"/>
    </source>
</evidence>
<feature type="binding site" evidence="4">
    <location>
        <position position="107"/>
    </location>
    <ligand>
        <name>(6R)-10-formyltetrahydrofolate</name>
        <dbReference type="ChEBI" id="CHEBI:195366"/>
    </ligand>
</feature>
<dbReference type="PANTHER" id="PTHR43369:SF2">
    <property type="entry name" value="PHOSPHORIBOSYLGLYCINAMIDE FORMYLTRANSFERASE"/>
    <property type="match status" value="1"/>
</dbReference>
<comment type="caution">
    <text evidence="6">The sequence shown here is derived from an EMBL/GenBank/DDBJ whole genome shotgun (WGS) entry which is preliminary data.</text>
</comment>
<proteinExistence type="inferred from homology"/>
<dbReference type="InterPro" id="IPR002376">
    <property type="entry name" value="Formyl_transf_N"/>
</dbReference>
<reference evidence="6 7" key="1">
    <citation type="submission" date="2020-08" db="EMBL/GenBank/DDBJ databases">
        <title>Genomic Encyclopedia of Type Strains, Phase IV (KMG-IV): sequencing the most valuable type-strain genomes for metagenomic binning, comparative biology and taxonomic classification.</title>
        <authorList>
            <person name="Goeker M."/>
        </authorList>
    </citation>
    <scope>NUCLEOTIDE SEQUENCE [LARGE SCALE GENOMIC DNA]</scope>
    <source>
        <strain evidence="6 7">DSM 24194</strain>
    </source>
</reference>
<dbReference type="Pfam" id="PF04237">
    <property type="entry name" value="YjbR"/>
    <property type="match status" value="1"/>
</dbReference>